<dbReference type="EMBL" id="MT143696">
    <property type="protein sequence ID" value="QJB00539.1"/>
    <property type="molecule type" value="Genomic_DNA"/>
</dbReference>
<name>A0A6M3M6U5_9ZZZZ</name>
<dbReference type="EMBL" id="MT143882">
    <property type="protein sequence ID" value="QJB04445.1"/>
    <property type="molecule type" value="Genomic_DNA"/>
</dbReference>
<evidence type="ECO:0000313" key="2">
    <source>
        <dbReference type="EMBL" id="QJB04445.1"/>
    </source>
</evidence>
<evidence type="ECO:0000313" key="1">
    <source>
        <dbReference type="EMBL" id="QJB00539.1"/>
    </source>
</evidence>
<accession>A0A6M3M6U5</accession>
<gene>
    <name evidence="1" type="ORF">MM171A00411_0001</name>
    <name evidence="2" type="ORF">MM171B00292_0046</name>
</gene>
<proteinExistence type="predicted"/>
<dbReference type="AlphaFoldDB" id="A0A6M3M6U5"/>
<sequence>MPRKRSNKLDLSKGLWLKTEEGKYISLSKKKLTAENITPQPIIRYGKAPPEEGSKRPIELIQSAPWPVYRSDTVSKLVSLFKAAGFEATTIYKDSDEDLANSKFNTLMTATLQLLTGIPLDTYTRGYLDRKGDKVESGDVYKYKVAGVNETGKELLEEFPYLEMTHVIEEKDETGLCIWPRIYYDMWLPDSVYQLTAKDDASRFELWRLAQKLDEYPFPIKDGKDKVKLDDEGNPIVTFEEAMIVRQGYIAQSGSTQQYHALIVPERIQAGGEDKFVFLMKLTRTIRRYAEPMDVPAPGEVPLTVMREQKPLVMESFAEMLQKAAA</sequence>
<protein>
    <submittedName>
        <fullName evidence="1">Uncharacterized protein</fullName>
    </submittedName>
</protein>
<reference evidence="1" key="1">
    <citation type="submission" date="2020-03" db="EMBL/GenBank/DDBJ databases">
        <title>The deep terrestrial virosphere.</title>
        <authorList>
            <person name="Holmfeldt K."/>
            <person name="Nilsson E."/>
            <person name="Simone D."/>
            <person name="Lopez-Fernandez M."/>
            <person name="Wu X."/>
            <person name="de Brujin I."/>
            <person name="Lundin D."/>
            <person name="Andersson A."/>
            <person name="Bertilsson S."/>
            <person name="Dopson M."/>
        </authorList>
    </citation>
    <scope>NUCLEOTIDE SEQUENCE</scope>
    <source>
        <strain evidence="1">MM171A00411</strain>
        <strain evidence="2">MM171B00292</strain>
    </source>
</reference>
<organism evidence="1">
    <name type="scientific">viral metagenome</name>
    <dbReference type="NCBI Taxonomy" id="1070528"/>
    <lineage>
        <taxon>unclassified sequences</taxon>
        <taxon>metagenomes</taxon>
        <taxon>organismal metagenomes</taxon>
    </lineage>
</organism>